<sequence length="184" mass="21788">MGDSYQKYRFSAISIKKEVADRFREFSREVSPTHTETLEAMLNFFKWNQLSPNDDLGVREDGTKKRINALISIVKSIERDGILPTKAMMEMLFELRPNQDELEEKGKLSMPEPEKIKLDMTFELLREREQRINLEEELDRTKTAFNELLFHRIKSVRTTLGPTRLQVEMTPKEFENLKQQFKTQ</sequence>
<comment type="caution">
    <text evidence="1">The sequence shown here is derived from an EMBL/GenBank/DDBJ whole genome shotgun (WGS) entry which is preliminary data.</text>
</comment>
<dbReference type="NCBIfam" id="NF041200">
    <property type="entry name" value="mob_BfmA_Nterm"/>
    <property type="match status" value="1"/>
</dbReference>
<evidence type="ECO:0000313" key="2">
    <source>
        <dbReference type="Proteomes" id="UP000290261"/>
    </source>
</evidence>
<dbReference type="Proteomes" id="UP000290261">
    <property type="component" value="Unassembled WGS sequence"/>
</dbReference>
<organism evidence="1 2">
    <name type="scientific">Flagellimonas olearia</name>
    <dbReference type="NCBI Taxonomy" id="552546"/>
    <lineage>
        <taxon>Bacteria</taxon>
        <taxon>Pseudomonadati</taxon>
        <taxon>Bacteroidota</taxon>
        <taxon>Flavobacteriia</taxon>
        <taxon>Flavobacteriales</taxon>
        <taxon>Flavobacteriaceae</taxon>
        <taxon>Flagellimonas</taxon>
    </lineage>
</organism>
<proteinExistence type="predicted"/>
<gene>
    <name evidence="1" type="ORF">DN53_05710</name>
</gene>
<dbReference type="AlphaFoldDB" id="A0A444VI38"/>
<dbReference type="EMBL" id="JJMP01000010">
    <property type="protein sequence ID" value="RYC50414.1"/>
    <property type="molecule type" value="Genomic_DNA"/>
</dbReference>
<dbReference type="InterPro" id="IPR048012">
    <property type="entry name" value="BfmA-like_N"/>
</dbReference>
<reference evidence="1 2" key="1">
    <citation type="submission" date="2014-04" db="EMBL/GenBank/DDBJ databases">
        <title>Whole genome of Muricauda olearia.</title>
        <authorList>
            <person name="Zhang X.-H."/>
            <person name="Tang K."/>
        </authorList>
    </citation>
    <scope>NUCLEOTIDE SEQUENCE [LARGE SCALE GENOMIC DNA]</scope>
    <source>
        <strain evidence="1 2">Th120</strain>
    </source>
</reference>
<accession>A0A444VI38</accession>
<keyword evidence="2" id="KW-1185">Reference proteome</keyword>
<evidence type="ECO:0000313" key="1">
    <source>
        <dbReference type="EMBL" id="RYC50414.1"/>
    </source>
</evidence>
<name>A0A444VI38_9FLAO</name>
<protein>
    <submittedName>
        <fullName evidence="1">Uncharacterized protein</fullName>
    </submittedName>
</protein>
<dbReference type="RefSeq" id="WP_129655997.1">
    <property type="nucleotide sequence ID" value="NZ_ML142914.1"/>
</dbReference>